<reference evidence="1 2" key="1">
    <citation type="submission" date="2019-10" db="EMBL/GenBank/DDBJ databases">
        <authorList>
            <person name="Karimi E."/>
        </authorList>
    </citation>
    <scope>NUCLEOTIDE SEQUENCE [LARGE SCALE GENOMIC DNA]</scope>
    <source>
        <strain evidence="1">Sphingobacterium sp. 8BC</strain>
    </source>
</reference>
<organism evidence="1 2">
    <name type="scientific">Sphingobacterium multivorum</name>
    <dbReference type="NCBI Taxonomy" id="28454"/>
    <lineage>
        <taxon>Bacteria</taxon>
        <taxon>Pseudomonadati</taxon>
        <taxon>Bacteroidota</taxon>
        <taxon>Sphingobacteriia</taxon>
        <taxon>Sphingobacteriales</taxon>
        <taxon>Sphingobacteriaceae</taxon>
        <taxon>Sphingobacterium</taxon>
    </lineage>
</organism>
<evidence type="ECO:0000313" key="2">
    <source>
        <dbReference type="Proteomes" id="UP000432350"/>
    </source>
</evidence>
<name>A0A654CQE2_SPHMU</name>
<dbReference type="Proteomes" id="UP000432350">
    <property type="component" value="Unassembled WGS sequence"/>
</dbReference>
<accession>A0A654CQE2</accession>
<sequence>MYANLNPFPPNLNQVLKPLPQYLTFIKINRRMLLNVSVNQHEGRYIEDSKKSSIDYQNINKQKLSINKNSLYN</sequence>
<gene>
    <name evidence="1" type="ORF">SPHINGO8BC_50957</name>
</gene>
<dbReference type="EMBL" id="CABWMV010000024">
    <property type="protein sequence ID" value="VXC93120.1"/>
    <property type="molecule type" value="Genomic_DNA"/>
</dbReference>
<protein>
    <submittedName>
        <fullName evidence="1">Uncharacterized protein</fullName>
    </submittedName>
</protein>
<dbReference type="AlphaFoldDB" id="A0A654CQE2"/>
<evidence type="ECO:0000313" key="1">
    <source>
        <dbReference type="EMBL" id="VXC93120.1"/>
    </source>
</evidence>
<proteinExistence type="predicted"/>